<evidence type="ECO:0008006" key="4">
    <source>
        <dbReference type="Google" id="ProtNLM"/>
    </source>
</evidence>
<keyword evidence="1" id="KW-0732">Signal</keyword>
<dbReference type="Proteomes" id="UP000285757">
    <property type="component" value="Unassembled WGS sequence"/>
</dbReference>
<evidence type="ECO:0000313" key="3">
    <source>
        <dbReference type="Proteomes" id="UP000285757"/>
    </source>
</evidence>
<dbReference type="AlphaFoldDB" id="A0A423L9N5"/>
<dbReference type="InterPro" id="IPR038643">
    <property type="entry name" value="PliI_sf"/>
</dbReference>
<sequence length="308" mass="33672">MNLWLGAALATLLSMSAHAATTDVPPRVQQVVYKSGHGSVQFKQSIKGYKTAEYKLDAKAGQMLTVDFKPTNTSAYFNIAEKNADYALFNGSIMGNRFLGSIPADGEYTVQVYLMRNAARRNEVANFDITLILSSADTVDNSQPFEQNLTLQGIDFHVQADQVDGKPALRIEPKGLEIDNSAISRPLTGNIVRAEVADLNNDGSPEIYVATRSPGRGLPGELIAYSANHKKSLSEIYLPPVSDNPKTAEGYQGEDAFSVLENKLVQRFPVYDSADANAGRTGKMRQIEYTLMAGEAGWILREDKVSEQ</sequence>
<reference evidence="2 3" key="1">
    <citation type="submission" date="2016-10" db="EMBL/GenBank/DDBJ databases">
        <title>Comparative genome analysis of multiple Pseudomonas spp. focuses on biocontrol and plant growth promoting traits.</title>
        <authorList>
            <person name="Tao X.-Y."/>
            <person name="Taylor C.G."/>
        </authorList>
    </citation>
    <scope>NUCLEOTIDE SEQUENCE [LARGE SCALE GENOMIC DNA]</scope>
    <source>
        <strain evidence="2 3">24D3</strain>
    </source>
</reference>
<dbReference type="RefSeq" id="WP_123533937.1">
    <property type="nucleotide sequence ID" value="NZ_MOBU01000015.1"/>
</dbReference>
<protein>
    <recommendedName>
        <fullName evidence="4">Inhibitor of g-type lysozyme</fullName>
    </recommendedName>
</protein>
<feature type="chain" id="PRO_5019555746" description="Inhibitor of g-type lysozyme" evidence="1">
    <location>
        <begin position="20"/>
        <end position="308"/>
    </location>
</feature>
<feature type="signal peptide" evidence="1">
    <location>
        <begin position="1"/>
        <end position="19"/>
    </location>
</feature>
<accession>A0A423L9N5</accession>
<gene>
    <name evidence="2" type="ORF">BK671_18160</name>
</gene>
<dbReference type="Gene3D" id="2.40.128.460">
    <property type="entry name" value="Periplasmic lysozyme inhibitor of I-type lysozyme"/>
    <property type="match status" value="1"/>
</dbReference>
<name>A0A423L9N5_PSEFL</name>
<evidence type="ECO:0000313" key="2">
    <source>
        <dbReference type="EMBL" id="RON65019.1"/>
    </source>
</evidence>
<organism evidence="2 3">
    <name type="scientific">Pseudomonas fluorescens</name>
    <dbReference type="NCBI Taxonomy" id="294"/>
    <lineage>
        <taxon>Bacteria</taxon>
        <taxon>Pseudomonadati</taxon>
        <taxon>Pseudomonadota</taxon>
        <taxon>Gammaproteobacteria</taxon>
        <taxon>Pseudomonadales</taxon>
        <taxon>Pseudomonadaceae</taxon>
        <taxon>Pseudomonas</taxon>
    </lineage>
</organism>
<comment type="caution">
    <text evidence="2">The sequence shown here is derived from an EMBL/GenBank/DDBJ whole genome shotgun (WGS) entry which is preliminary data.</text>
</comment>
<dbReference type="Gene3D" id="2.60.120.380">
    <property type="match status" value="1"/>
</dbReference>
<proteinExistence type="predicted"/>
<dbReference type="EMBL" id="MOBU01000015">
    <property type="protein sequence ID" value="RON65019.1"/>
    <property type="molecule type" value="Genomic_DNA"/>
</dbReference>
<evidence type="ECO:0000256" key="1">
    <source>
        <dbReference type="SAM" id="SignalP"/>
    </source>
</evidence>